<sequence length="184" mass="21291">MENYSTKDIANMTDIAESTVRKYAQLLEGNGYVFNRNISGYRIFTKQDVEVFLEFKNVSKSDNSVEETANIIASKYTVKPNTAEDDVSANMQLGQGIERDMLTDLIKKVDVLTDMNEKQTKFNEELLKRLDQQQKYIDQRLEVRDQKLIESLRHSQEERQALLQIAAAQKEEKKKGLFARLFGK</sequence>
<dbReference type="Proteomes" id="UP001165287">
    <property type="component" value="Unassembled WGS sequence"/>
</dbReference>
<evidence type="ECO:0000313" key="1">
    <source>
        <dbReference type="EMBL" id="MBZ5753446.1"/>
    </source>
</evidence>
<comment type="caution">
    <text evidence="1">The sequence shown here is derived from an EMBL/GenBank/DDBJ whole genome shotgun (WGS) entry which is preliminary data.</text>
</comment>
<dbReference type="InterPro" id="IPR009061">
    <property type="entry name" value="DNA-bd_dom_put_sf"/>
</dbReference>
<dbReference type="Gene3D" id="1.10.1660.10">
    <property type="match status" value="1"/>
</dbReference>
<protein>
    <recommendedName>
        <fullName evidence="3">DUF3967 domain-containing protein</fullName>
    </recommendedName>
</protein>
<dbReference type="EMBL" id="JAIQUM010000111">
    <property type="protein sequence ID" value="MBZ5753446.1"/>
    <property type="molecule type" value="Genomic_DNA"/>
</dbReference>
<name>A0ABS7UZ85_9BACI</name>
<organism evidence="1 2">
    <name type="scientific">Metabacillus rhizolycopersici</name>
    <dbReference type="NCBI Taxonomy" id="2875709"/>
    <lineage>
        <taxon>Bacteria</taxon>
        <taxon>Bacillati</taxon>
        <taxon>Bacillota</taxon>
        <taxon>Bacilli</taxon>
        <taxon>Bacillales</taxon>
        <taxon>Bacillaceae</taxon>
        <taxon>Metabacillus</taxon>
    </lineage>
</organism>
<keyword evidence="2" id="KW-1185">Reference proteome</keyword>
<accession>A0ABS7UZ85</accession>
<evidence type="ECO:0008006" key="3">
    <source>
        <dbReference type="Google" id="ProtNLM"/>
    </source>
</evidence>
<reference evidence="1" key="1">
    <citation type="submission" date="2024-05" db="EMBL/GenBank/DDBJ databases">
        <title>Metabacillus sp. nov., isolated from the rhizosphere soil of tomato plants.</title>
        <authorList>
            <person name="Ma R."/>
        </authorList>
    </citation>
    <scope>NUCLEOTIDE SEQUENCE</scope>
    <source>
        <strain evidence="1">DBTR6</strain>
    </source>
</reference>
<dbReference type="SUPFAM" id="SSF46955">
    <property type="entry name" value="Putative DNA-binding domain"/>
    <property type="match status" value="1"/>
</dbReference>
<evidence type="ECO:0000313" key="2">
    <source>
        <dbReference type="Proteomes" id="UP001165287"/>
    </source>
</evidence>
<proteinExistence type="predicted"/>
<gene>
    <name evidence="1" type="ORF">K9V48_25270</name>
</gene>
<dbReference type="RefSeq" id="WP_224141866.1">
    <property type="nucleotide sequence ID" value="NZ_JAIQUM010000111.1"/>
</dbReference>